<dbReference type="AlphaFoldDB" id="A0A9P7ZP32"/>
<evidence type="ECO:0000256" key="1">
    <source>
        <dbReference type="SAM" id="MobiDB-lite"/>
    </source>
</evidence>
<dbReference type="EMBL" id="MU251250">
    <property type="protein sequence ID" value="KAG9255595.1"/>
    <property type="molecule type" value="Genomic_DNA"/>
</dbReference>
<organism evidence="2 3">
    <name type="scientific">Emericellopsis atlantica</name>
    <dbReference type="NCBI Taxonomy" id="2614577"/>
    <lineage>
        <taxon>Eukaryota</taxon>
        <taxon>Fungi</taxon>
        <taxon>Dikarya</taxon>
        <taxon>Ascomycota</taxon>
        <taxon>Pezizomycotina</taxon>
        <taxon>Sordariomycetes</taxon>
        <taxon>Hypocreomycetidae</taxon>
        <taxon>Hypocreales</taxon>
        <taxon>Bionectriaceae</taxon>
        <taxon>Emericellopsis</taxon>
    </lineage>
</organism>
<dbReference type="RefSeq" id="XP_046119519.1">
    <property type="nucleotide sequence ID" value="XM_046262132.1"/>
</dbReference>
<dbReference type="Proteomes" id="UP000887229">
    <property type="component" value="Unassembled WGS sequence"/>
</dbReference>
<name>A0A9P7ZP32_9HYPO</name>
<feature type="region of interest" description="Disordered" evidence="1">
    <location>
        <begin position="230"/>
        <end position="269"/>
    </location>
</feature>
<dbReference type="GeneID" id="70293035"/>
<feature type="compositionally biased region" description="Basic and acidic residues" evidence="1">
    <location>
        <begin position="11"/>
        <end position="41"/>
    </location>
</feature>
<protein>
    <submittedName>
        <fullName evidence="2">Uncharacterized protein</fullName>
    </submittedName>
</protein>
<comment type="caution">
    <text evidence="2">The sequence shown here is derived from an EMBL/GenBank/DDBJ whole genome shotgun (WGS) entry which is preliminary data.</text>
</comment>
<feature type="compositionally biased region" description="Basic and acidic residues" evidence="1">
    <location>
        <begin position="152"/>
        <end position="163"/>
    </location>
</feature>
<accession>A0A9P7ZP32</accession>
<reference evidence="2" key="1">
    <citation type="journal article" date="2021" name="IMA Fungus">
        <title>Genomic characterization of three marine fungi, including Emericellopsis atlantica sp. nov. with signatures of a generalist lifestyle and marine biomass degradation.</title>
        <authorList>
            <person name="Hagestad O.C."/>
            <person name="Hou L."/>
            <person name="Andersen J.H."/>
            <person name="Hansen E.H."/>
            <person name="Altermark B."/>
            <person name="Li C."/>
            <person name="Kuhnert E."/>
            <person name="Cox R.J."/>
            <person name="Crous P.W."/>
            <person name="Spatafora J.W."/>
            <person name="Lail K."/>
            <person name="Amirebrahimi M."/>
            <person name="Lipzen A."/>
            <person name="Pangilinan J."/>
            <person name="Andreopoulos W."/>
            <person name="Hayes R.D."/>
            <person name="Ng V."/>
            <person name="Grigoriev I.V."/>
            <person name="Jackson S.A."/>
            <person name="Sutton T.D.S."/>
            <person name="Dobson A.D.W."/>
            <person name="Rama T."/>
        </authorList>
    </citation>
    <scope>NUCLEOTIDE SEQUENCE</scope>
    <source>
        <strain evidence="2">TS7</strain>
    </source>
</reference>
<proteinExistence type="predicted"/>
<feature type="compositionally biased region" description="Polar residues" evidence="1">
    <location>
        <begin position="179"/>
        <end position="188"/>
    </location>
</feature>
<evidence type="ECO:0000313" key="2">
    <source>
        <dbReference type="EMBL" id="KAG9255595.1"/>
    </source>
</evidence>
<sequence>MTPSPPSQSQLEREQALAEEHTRKERAKFFDQLREEIERSSRAPTMEEADTSSSNKPSVREKLIHRLGKVWGDEAREEFAAETDNFIRYVVKLEEKPFPNVLEQLEAAMQIRRDNTGGNKYRTKLTVPDIQVAADKLGITISRLPTTKKRGRDSMTEPPDEKPSPPPSSTPRKKRKNSASEASPSTKSKIIDNVFTPVNSGKANASSKKKAGKLPQISNTMELIIAPAARRSATPAPDTEHEYGGDAPEPSSPFKLTHTPRPPPPPALVESSKLKHEIHLEDTKETLKVEKTLTSVPSVRASEDREDTKTLDTIDDDRSIDLEQEYFHEGNAPSVIEEIKSALETPANEAIVDVKPTCEFDDAIQHQHVSEPRASVDETAAAHADGGHKSALETTPLPITPQSAKFEIPSITQLPGPERISSGELTEASMKTCIKLVAECSICPTTFLDAELDQPLTNNSAGTTGSIFSIIGVPVNERSGESVNSGEKDASNSTLWFLLHVDERHRFVYAYDFCPSLGLQHHVRTYITDVMSKALQFDKPPRVIPTSPVCLENAKDSGYMVVAAACYKAAGFDIPSTEDCAGSVTQQQGVPSFAQEVAHMYQELEVLQARAKQCMELAAAHDDDPPPSAVGPMEVFRSLAASAPSGEVTQRIAGVLQLLEDIEGRDGDQFAKYVDLMGDTMKQLSGLY</sequence>
<feature type="region of interest" description="Disordered" evidence="1">
    <location>
        <begin position="141"/>
        <end position="215"/>
    </location>
</feature>
<gene>
    <name evidence="2" type="ORF">F5Z01DRAFT_635223</name>
</gene>
<dbReference type="OrthoDB" id="5055018at2759"/>
<feature type="region of interest" description="Disordered" evidence="1">
    <location>
        <begin position="1"/>
        <end position="59"/>
    </location>
</feature>
<keyword evidence="3" id="KW-1185">Reference proteome</keyword>
<evidence type="ECO:0000313" key="3">
    <source>
        <dbReference type="Proteomes" id="UP000887229"/>
    </source>
</evidence>